<evidence type="ECO:0000313" key="2">
    <source>
        <dbReference type="Proteomes" id="UP000249464"/>
    </source>
</evidence>
<evidence type="ECO:0000313" key="1">
    <source>
        <dbReference type="EMBL" id="SGZ02514.1"/>
    </source>
</evidence>
<dbReference type="AlphaFoldDB" id="A0A2X0PHC7"/>
<name>A0A2X0PHC7_9BASI</name>
<dbReference type="EMBL" id="FQNC01000066">
    <property type="protein sequence ID" value="SGZ02514.1"/>
    <property type="molecule type" value="Genomic_DNA"/>
</dbReference>
<proteinExistence type="predicted"/>
<accession>A0A2X0PHC7</accession>
<sequence>MNMIRSATESELLHYHFYAAKLSELYALQKKVHRCPHDDERGHVDVEVV</sequence>
<reference evidence="1 2" key="1">
    <citation type="submission" date="2016-11" db="EMBL/GenBank/DDBJ databases">
        <authorList>
            <person name="Jaros S."/>
            <person name="Januszkiewicz K."/>
            <person name="Wedrychowicz H."/>
        </authorList>
    </citation>
    <scope>NUCLEOTIDE SEQUENCE [LARGE SCALE GENOMIC DNA]</scope>
</reference>
<dbReference type="Proteomes" id="UP000249464">
    <property type="component" value="Unassembled WGS sequence"/>
</dbReference>
<keyword evidence="2" id="KW-1185">Reference proteome</keyword>
<gene>
    <name evidence="1" type="primary">BQ5605_C033g11213</name>
    <name evidence="1" type="ORF">BQ5605_C033G11213</name>
</gene>
<protein>
    <submittedName>
        <fullName evidence="1">BQ5605_C033g11213 protein</fullName>
    </submittedName>
</protein>
<organism evidence="1 2">
    <name type="scientific">Microbotryum silenes-dioicae</name>
    <dbReference type="NCBI Taxonomy" id="796604"/>
    <lineage>
        <taxon>Eukaryota</taxon>
        <taxon>Fungi</taxon>
        <taxon>Dikarya</taxon>
        <taxon>Basidiomycota</taxon>
        <taxon>Pucciniomycotina</taxon>
        <taxon>Microbotryomycetes</taxon>
        <taxon>Microbotryales</taxon>
        <taxon>Microbotryaceae</taxon>
        <taxon>Microbotryum</taxon>
    </lineage>
</organism>